<dbReference type="EMBL" id="QMEB01000021">
    <property type="protein sequence ID" value="NMG18780.1"/>
    <property type="molecule type" value="Genomic_DNA"/>
</dbReference>
<evidence type="ECO:0000313" key="2">
    <source>
        <dbReference type="Proteomes" id="UP000718564"/>
    </source>
</evidence>
<keyword evidence="2" id="KW-1185">Reference proteome</keyword>
<reference evidence="1 2" key="1">
    <citation type="submission" date="2018-06" db="EMBL/GenBank/DDBJ databases">
        <title>Comparative genomics of Brasilonema spp. strains.</title>
        <authorList>
            <person name="Alvarenga D.O."/>
            <person name="Fiore M.F."/>
            <person name="Varani A.M."/>
        </authorList>
    </citation>
    <scope>NUCLEOTIDE SEQUENCE [LARGE SCALE GENOMIC DNA]</scope>
    <source>
        <strain evidence="1 2">SPC951</strain>
    </source>
</reference>
<protein>
    <submittedName>
        <fullName evidence="1">Uncharacterized protein</fullName>
    </submittedName>
</protein>
<sequence>MVFIPRLFLNASACPPGIFYALWLTPRLEAERARCANGDAESQSDTLRERERQMLYLGSHPAASFFMSLGWTTRQQCLLVKPEIWMYFCGESSAVRGFPPVEATGEPEGHYQKI</sequence>
<gene>
    <name evidence="1" type="ORF">DP116_04685</name>
</gene>
<accession>A0ABX1P350</accession>
<dbReference type="Proteomes" id="UP000718564">
    <property type="component" value="Unassembled WGS sequence"/>
</dbReference>
<name>A0ABX1P350_9CYAN</name>
<proteinExistence type="predicted"/>
<organism evidence="1 2">
    <name type="scientific">Brasilonema bromeliae SPC951</name>
    <dbReference type="NCBI Taxonomy" id="385972"/>
    <lineage>
        <taxon>Bacteria</taxon>
        <taxon>Bacillati</taxon>
        <taxon>Cyanobacteriota</taxon>
        <taxon>Cyanophyceae</taxon>
        <taxon>Nostocales</taxon>
        <taxon>Scytonemataceae</taxon>
        <taxon>Brasilonema</taxon>
        <taxon>Bromeliae group (in: Brasilonema)</taxon>
    </lineage>
</organism>
<comment type="caution">
    <text evidence="1">The sequence shown here is derived from an EMBL/GenBank/DDBJ whole genome shotgun (WGS) entry which is preliminary data.</text>
</comment>
<evidence type="ECO:0000313" key="1">
    <source>
        <dbReference type="EMBL" id="NMG18780.1"/>
    </source>
</evidence>